<dbReference type="VEuPathDB" id="CryptoDB:Cvel_8702"/>
<evidence type="ECO:0000256" key="2">
    <source>
        <dbReference type="SAM" id="Phobius"/>
    </source>
</evidence>
<feature type="transmembrane region" description="Helical" evidence="2">
    <location>
        <begin position="20"/>
        <end position="42"/>
    </location>
</feature>
<reference evidence="3" key="1">
    <citation type="submission" date="2014-11" db="EMBL/GenBank/DDBJ databases">
        <authorList>
            <person name="Otto D Thomas"/>
            <person name="Naeem Raeece"/>
        </authorList>
    </citation>
    <scope>NUCLEOTIDE SEQUENCE</scope>
</reference>
<keyword evidence="2" id="KW-0812">Transmembrane</keyword>
<keyword evidence="2" id="KW-0472">Membrane</keyword>
<dbReference type="AlphaFoldDB" id="A0A0G4HUQ5"/>
<proteinExistence type="predicted"/>
<feature type="compositionally biased region" description="Gly residues" evidence="1">
    <location>
        <begin position="305"/>
        <end position="315"/>
    </location>
</feature>
<evidence type="ECO:0000256" key="1">
    <source>
        <dbReference type="SAM" id="MobiDB-lite"/>
    </source>
</evidence>
<keyword evidence="2" id="KW-1133">Transmembrane helix</keyword>
<gene>
    <name evidence="3" type="ORF">Cvel_8702</name>
</gene>
<feature type="region of interest" description="Disordered" evidence="1">
    <location>
        <begin position="302"/>
        <end position="322"/>
    </location>
</feature>
<sequence>MKSLWHEWLSWPCWRKSAVFLVLPSLLVSLIGIFLLIEASVYDPFVGWDATPPVRSDADKTWKDGNFEEALGPDGRVQSPWVCASASGRGSRIETKIRSEVILKVLLPVVLIFAVSVYTLLLLLLLASKGETTSKRRIRTTQILSLAAVCVVLSALLFSFALDVAWMGTVFPGCQCYHSYVRPTEVRPACGRYDKFFDRDDGRVHSESPSTPYDKWCVDWVERLSSSAARFNNVNWAGTVAWILSVGVLAAAFMLCLWAFGAKCCGACGKRNKTTQQKKEISVEGGKEGELDRSEAVCMKESAQGGPGVQSGGENGKVESDDAQLCDHAPVEDVERCAEKMADHANAV</sequence>
<dbReference type="EMBL" id="CDMZ01003951">
    <property type="protein sequence ID" value="CEM48169.1"/>
    <property type="molecule type" value="Genomic_DNA"/>
</dbReference>
<feature type="transmembrane region" description="Helical" evidence="2">
    <location>
        <begin position="240"/>
        <end position="261"/>
    </location>
</feature>
<name>A0A0G4HUQ5_9ALVE</name>
<accession>A0A0G4HUQ5</accession>
<organism evidence="3">
    <name type="scientific">Chromera velia CCMP2878</name>
    <dbReference type="NCBI Taxonomy" id="1169474"/>
    <lineage>
        <taxon>Eukaryota</taxon>
        <taxon>Sar</taxon>
        <taxon>Alveolata</taxon>
        <taxon>Colpodellida</taxon>
        <taxon>Chromeraceae</taxon>
        <taxon>Chromera</taxon>
    </lineage>
</organism>
<feature type="transmembrane region" description="Helical" evidence="2">
    <location>
        <begin position="105"/>
        <end position="127"/>
    </location>
</feature>
<protein>
    <submittedName>
        <fullName evidence="3">Uncharacterized protein</fullName>
    </submittedName>
</protein>
<feature type="transmembrane region" description="Helical" evidence="2">
    <location>
        <begin position="143"/>
        <end position="162"/>
    </location>
</feature>
<evidence type="ECO:0000313" key="3">
    <source>
        <dbReference type="EMBL" id="CEM48169.1"/>
    </source>
</evidence>